<evidence type="ECO:0000313" key="7">
    <source>
        <dbReference type="Proteomes" id="UP001515100"/>
    </source>
</evidence>
<dbReference type="GO" id="GO:0046872">
    <property type="term" value="F:metal ion binding"/>
    <property type="evidence" value="ECO:0007669"/>
    <property type="project" value="UniProtKB-KW"/>
</dbReference>
<keyword evidence="1" id="KW-0001">2Fe-2S</keyword>
<accession>A0A641AM33</accession>
<keyword evidence="2" id="KW-0479">Metal-binding</keyword>
<protein>
    <submittedName>
        <fullName evidence="6">CDGSH iron-sulfur domain-containing protein</fullName>
    </submittedName>
</protein>
<evidence type="ECO:0000256" key="2">
    <source>
        <dbReference type="ARBA" id="ARBA00022723"/>
    </source>
</evidence>
<name>A0A641AM33_9ACTN</name>
<feature type="domain" description="Iron-binding zinc finger CDGSH type" evidence="5">
    <location>
        <begin position="48"/>
        <end position="82"/>
    </location>
</feature>
<keyword evidence="4" id="KW-0411">Iron-sulfur</keyword>
<evidence type="ECO:0000256" key="1">
    <source>
        <dbReference type="ARBA" id="ARBA00022714"/>
    </source>
</evidence>
<dbReference type="SMART" id="SM00704">
    <property type="entry name" value="ZnF_CDGSH"/>
    <property type="match status" value="1"/>
</dbReference>
<keyword evidence="3" id="KW-0408">Iron</keyword>
<evidence type="ECO:0000256" key="4">
    <source>
        <dbReference type="ARBA" id="ARBA00023014"/>
    </source>
</evidence>
<reference evidence="6" key="1">
    <citation type="submission" date="2019-09" db="EMBL/GenBank/DDBJ databases">
        <authorList>
            <person name="Li J."/>
        </authorList>
    </citation>
    <scope>NUCLEOTIDE SEQUENCE [LARGE SCALE GENOMIC DNA]</scope>
    <source>
        <strain evidence="6">NRBC 14897</strain>
    </source>
</reference>
<dbReference type="OrthoDB" id="9800162at2"/>
<evidence type="ECO:0000259" key="5">
    <source>
        <dbReference type="SMART" id="SM00704"/>
    </source>
</evidence>
<dbReference type="InterPro" id="IPR018967">
    <property type="entry name" value="FeS-contain_CDGSH-typ"/>
</dbReference>
<sequence>MRRPRGPVRTAHARDVGGVSEVAHPDVILCAGGPMLLRGDHVIEDADGVPHRTTRPISAVCRCGKSGSQPWCDGTHKLIPKQHRP</sequence>
<dbReference type="GO" id="GO:0051537">
    <property type="term" value="F:2 iron, 2 sulfur cluster binding"/>
    <property type="evidence" value="ECO:0007669"/>
    <property type="project" value="UniProtKB-KW"/>
</dbReference>
<organism evidence="6 7">
    <name type="scientific">Aeromicrobium fastidiosum</name>
    <dbReference type="NCBI Taxonomy" id="52699"/>
    <lineage>
        <taxon>Bacteria</taxon>
        <taxon>Bacillati</taxon>
        <taxon>Actinomycetota</taxon>
        <taxon>Actinomycetes</taxon>
        <taxon>Propionibacteriales</taxon>
        <taxon>Nocardioidaceae</taxon>
        <taxon>Aeromicrobium</taxon>
    </lineage>
</organism>
<dbReference type="Pfam" id="PF09360">
    <property type="entry name" value="zf-CDGSH"/>
    <property type="match status" value="1"/>
</dbReference>
<dbReference type="Proteomes" id="UP001515100">
    <property type="component" value="Unassembled WGS sequence"/>
</dbReference>
<gene>
    <name evidence="6" type="ORF">ESP62_015460</name>
</gene>
<keyword evidence="7" id="KW-1185">Reference proteome</keyword>
<comment type="caution">
    <text evidence="6">The sequence shown here is derived from an EMBL/GenBank/DDBJ whole genome shotgun (WGS) entry which is preliminary data.</text>
</comment>
<dbReference type="GO" id="GO:0005737">
    <property type="term" value="C:cytoplasm"/>
    <property type="evidence" value="ECO:0007669"/>
    <property type="project" value="UniProtKB-ARBA"/>
</dbReference>
<proteinExistence type="predicted"/>
<evidence type="ECO:0000256" key="3">
    <source>
        <dbReference type="ARBA" id="ARBA00023004"/>
    </source>
</evidence>
<dbReference type="Gene3D" id="3.40.5.90">
    <property type="entry name" value="CDGSH iron-sulfur domain, mitoNEET-type"/>
    <property type="match status" value="1"/>
</dbReference>
<dbReference type="AlphaFoldDB" id="A0A641AM33"/>
<dbReference type="InterPro" id="IPR042216">
    <property type="entry name" value="MitoNEET_CISD"/>
</dbReference>
<evidence type="ECO:0000313" key="6">
    <source>
        <dbReference type="EMBL" id="KAA1374781.1"/>
    </source>
</evidence>
<dbReference type="EMBL" id="SDPP02000004">
    <property type="protein sequence ID" value="KAA1374781.1"/>
    <property type="molecule type" value="Genomic_DNA"/>
</dbReference>